<organism evidence="2 3">
    <name type="scientific">Syphacia muris</name>
    <dbReference type="NCBI Taxonomy" id="451379"/>
    <lineage>
        <taxon>Eukaryota</taxon>
        <taxon>Metazoa</taxon>
        <taxon>Ecdysozoa</taxon>
        <taxon>Nematoda</taxon>
        <taxon>Chromadorea</taxon>
        <taxon>Rhabditida</taxon>
        <taxon>Spirurina</taxon>
        <taxon>Oxyuridomorpha</taxon>
        <taxon>Oxyuroidea</taxon>
        <taxon>Oxyuridae</taxon>
        <taxon>Syphacia</taxon>
    </lineage>
</organism>
<evidence type="ECO:0000256" key="1">
    <source>
        <dbReference type="SAM" id="Phobius"/>
    </source>
</evidence>
<reference evidence="3" key="1">
    <citation type="submission" date="2017-02" db="UniProtKB">
        <authorList>
            <consortium name="WormBaseParasite"/>
        </authorList>
    </citation>
    <scope>IDENTIFICATION</scope>
</reference>
<keyword evidence="1" id="KW-1133">Transmembrane helix</keyword>
<feature type="transmembrane region" description="Helical" evidence="1">
    <location>
        <begin position="145"/>
        <end position="169"/>
    </location>
</feature>
<protein>
    <submittedName>
        <fullName evidence="3">Palmitoyltransferase</fullName>
    </submittedName>
</protein>
<dbReference type="Proteomes" id="UP000046393">
    <property type="component" value="Unplaced"/>
</dbReference>
<sequence length="221" mass="25403">LLFCPIQRNNPVISDCWNCCGCLRNFALPSGYIRPGIQLSYIRPTLSCLVYRCFQNLKPNYNCSLIPGLISVVVILISIILLLVAIKNNNFYLLLPHLFAQVFLILFCIIVALTVFLLILFHSWNGIRNLLGYGEYKVNNESTEMTGYALIILHLVVGILECLFLYIVVKLYRYLQSYDFLTYQQNWTDNDMYKENWEKSYTAAPNRRGSPAAGDVYPYGP</sequence>
<dbReference type="AlphaFoldDB" id="A0A0N5AU64"/>
<dbReference type="WBParaSite" id="SMUV_0000838801-mRNA-1">
    <property type="protein sequence ID" value="SMUV_0000838801-mRNA-1"/>
    <property type="gene ID" value="SMUV_0000838801"/>
</dbReference>
<feature type="transmembrane region" description="Helical" evidence="1">
    <location>
        <begin position="65"/>
        <end position="86"/>
    </location>
</feature>
<keyword evidence="1" id="KW-0812">Transmembrane</keyword>
<proteinExistence type="predicted"/>
<name>A0A0N5AU64_9BILA</name>
<feature type="transmembrane region" description="Helical" evidence="1">
    <location>
        <begin position="98"/>
        <end position="125"/>
    </location>
</feature>
<evidence type="ECO:0000313" key="3">
    <source>
        <dbReference type="WBParaSite" id="SMUV_0000838801-mRNA-1"/>
    </source>
</evidence>
<accession>A0A0N5AU64</accession>
<keyword evidence="1" id="KW-0472">Membrane</keyword>
<dbReference type="GO" id="GO:0016020">
    <property type="term" value="C:membrane"/>
    <property type="evidence" value="ECO:0007669"/>
    <property type="project" value="InterPro"/>
</dbReference>
<keyword evidence="2" id="KW-1185">Reference proteome</keyword>
<evidence type="ECO:0000313" key="2">
    <source>
        <dbReference type="Proteomes" id="UP000046393"/>
    </source>
</evidence>
<dbReference type="InterPro" id="IPR034804">
    <property type="entry name" value="SQR/QFR_C/D"/>
</dbReference>
<dbReference type="Gene3D" id="1.20.1300.10">
    <property type="entry name" value="Fumarate reductase/succinate dehydrogenase, transmembrane subunit"/>
    <property type="match status" value="1"/>
</dbReference>